<dbReference type="STRING" id="1283841.A0A084QYG4"/>
<feature type="compositionally biased region" description="Pro residues" evidence="1">
    <location>
        <begin position="123"/>
        <end position="132"/>
    </location>
</feature>
<feature type="non-terminal residue" evidence="2">
    <location>
        <position position="352"/>
    </location>
</feature>
<reference evidence="2 3" key="1">
    <citation type="journal article" date="2014" name="BMC Genomics">
        <title>Comparative genome sequencing reveals chemotype-specific gene clusters in the toxigenic black mold Stachybotrys.</title>
        <authorList>
            <person name="Semeiks J."/>
            <person name="Borek D."/>
            <person name="Otwinowski Z."/>
            <person name="Grishin N.V."/>
        </authorList>
    </citation>
    <scope>NUCLEOTIDE SEQUENCE [LARGE SCALE GENOMIC DNA]</scope>
    <source>
        <strain evidence="2 3">IBT 40285</strain>
    </source>
</reference>
<dbReference type="AlphaFoldDB" id="A0A084QYG4"/>
<sequence length="352" mass="39824">MNAKPTSSQIQRAEAVNKAMTELRKLTAKRKVEDALNTRNGPSTKAMLPRSLELGSEVLVFREKDNWTGPFPVVAVSDASVTVGMVNGPVEFRSTHVKPYERFTEKPDQEAQIAPNVETPEPFTYPIPPQPKPRGRPPKEKPYPTRIQPKRRGRPPRKARETPYHRLDDRPHTRAQFIVKRERQGYELAIRYRNEGKITTPGKPFEASDWAEIESLLQAGVLVPISESTMPNARLFGCRLVREVKGTAAAPYEKSRLVVQGHSDLEKISLLTQSPTIMRCSQRLILAITPSLKRLGMLLMLRDISQAYTQSATELLRDVLLRIPKELEHRYPKGTVFRVVKPLYGIAESGLH</sequence>
<organism evidence="2 3">
    <name type="scientific">Stachybotrys chlorohalonatus (strain IBT 40285)</name>
    <dbReference type="NCBI Taxonomy" id="1283841"/>
    <lineage>
        <taxon>Eukaryota</taxon>
        <taxon>Fungi</taxon>
        <taxon>Dikarya</taxon>
        <taxon>Ascomycota</taxon>
        <taxon>Pezizomycotina</taxon>
        <taxon>Sordariomycetes</taxon>
        <taxon>Hypocreomycetidae</taxon>
        <taxon>Hypocreales</taxon>
        <taxon>Stachybotryaceae</taxon>
        <taxon>Stachybotrys</taxon>
    </lineage>
</organism>
<keyword evidence="3" id="KW-1185">Reference proteome</keyword>
<gene>
    <name evidence="2" type="ORF">S40285_10906</name>
</gene>
<evidence type="ECO:0008006" key="4">
    <source>
        <dbReference type="Google" id="ProtNLM"/>
    </source>
</evidence>
<protein>
    <recommendedName>
        <fullName evidence="4">Reverse transcriptase Ty1/copia-type domain-containing protein</fullName>
    </recommendedName>
</protein>
<evidence type="ECO:0000313" key="3">
    <source>
        <dbReference type="Proteomes" id="UP000028524"/>
    </source>
</evidence>
<dbReference type="OMA" id="RCEDTIV"/>
<dbReference type="EMBL" id="KL659636">
    <property type="protein sequence ID" value="KFA68999.1"/>
    <property type="molecule type" value="Genomic_DNA"/>
</dbReference>
<dbReference type="InParanoid" id="A0A084QYG4"/>
<feature type="compositionally biased region" description="Basic residues" evidence="1">
    <location>
        <begin position="148"/>
        <end position="157"/>
    </location>
</feature>
<accession>A0A084QYG4</accession>
<evidence type="ECO:0000256" key="1">
    <source>
        <dbReference type="SAM" id="MobiDB-lite"/>
    </source>
</evidence>
<dbReference type="Proteomes" id="UP000028524">
    <property type="component" value="Unassembled WGS sequence"/>
</dbReference>
<proteinExistence type="predicted"/>
<evidence type="ECO:0000313" key="2">
    <source>
        <dbReference type="EMBL" id="KFA68999.1"/>
    </source>
</evidence>
<feature type="region of interest" description="Disordered" evidence="1">
    <location>
        <begin position="106"/>
        <end position="164"/>
    </location>
</feature>
<dbReference type="OrthoDB" id="4948765at2759"/>
<dbReference type="HOGENOM" id="CLU_788861_0_0_1"/>
<name>A0A084QYG4_STAC4</name>